<protein>
    <submittedName>
        <fullName evidence="1">Uncharacterized protein</fullName>
    </submittedName>
</protein>
<accession>A0A974BWI2</accession>
<organism evidence="1 2">
    <name type="scientific">Xenopus laevis</name>
    <name type="common">African clawed frog</name>
    <dbReference type="NCBI Taxonomy" id="8355"/>
    <lineage>
        <taxon>Eukaryota</taxon>
        <taxon>Metazoa</taxon>
        <taxon>Chordata</taxon>
        <taxon>Craniata</taxon>
        <taxon>Vertebrata</taxon>
        <taxon>Euteleostomi</taxon>
        <taxon>Amphibia</taxon>
        <taxon>Batrachia</taxon>
        <taxon>Anura</taxon>
        <taxon>Pipoidea</taxon>
        <taxon>Pipidae</taxon>
        <taxon>Xenopodinae</taxon>
        <taxon>Xenopus</taxon>
        <taxon>Xenopus</taxon>
    </lineage>
</organism>
<evidence type="ECO:0000313" key="1">
    <source>
        <dbReference type="EMBL" id="OCT61830.1"/>
    </source>
</evidence>
<sequence>MNCYKKQTITCDAGQDTCVKAYTKISGYDGSPNNMNEYNKYMDIMVWERVCMTKNQCEDYKNKKINTYLKVTCCDTDLCNA</sequence>
<name>A0A974BWI2_XENLA</name>
<evidence type="ECO:0000313" key="2">
    <source>
        <dbReference type="Proteomes" id="UP000694892"/>
    </source>
</evidence>
<dbReference type="Proteomes" id="UP000694892">
    <property type="component" value="Chromosome 9_10S"/>
</dbReference>
<dbReference type="OMA" id="VWERVCM"/>
<dbReference type="EMBL" id="CM004483">
    <property type="protein sequence ID" value="OCT61830.1"/>
    <property type="molecule type" value="Genomic_DNA"/>
</dbReference>
<reference evidence="2" key="1">
    <citation type="journal article" date="2016" name="Nature">
        <title>Genome evolution in the allotetraploid frog Xenopus laevis.</title>
        <authorList>
            <person name="Session A.M."/>
            <person name="Uno Y."/>
            <person name="Kwon T."/>
            <person name="Chapman J.A."/>
            <person name="Toyoda A."/>
            <person name="Takahashi S."/>
            <person name="Fukui A."/>
            <person name="Hikosaka A."/>
            <person name="Suzuki A."/>
            <person name="Kondo M."/>
            <person name="van Heeringen S.J."/>
            <person name="Quigley I."/>
            <person name="Heinz S."/>
            <person name="Ogino H."/>
            <person name="Ochi H."/>
            <person name="Hellsten U."/>
            <person name="Lyons J.B."/>
            <person name="Simakov O."/>
            <person name="Putnam N."/>
            <person name="Stites J."/>
            <person name="Kuroki Y."/>
            <person name="Tanaka T."/>
            <person name="Michiue T."/>
            <person name="Watanabe M."/>
            <person name="Bogdanovic O."/>
            <person name="Lister R."/>
            <person name="Georgiou G."/>
            <person name="Paranjpe S.S."/>
            <person name="van Kruijsbergen I."/>
            <person name="Shu S."/>
            <person name="Carlson J."/>
            <person name="Kinoshita T."/>
            <person name="Ohta Y."/>
            <person name="Mawaribuchi S."/>
            <person name="Jenkins J."/>
            <person name="Grimwood J."/>
            <person name="Schmutz J."/>
            <person name="Mitros T."/>
            <person name="Mozaffari S.V."/>
            <person name="Suzuki Y."/>
            <person name="Haramoto Y."/>
            <person name="Yamamoto T.S."/>
            <person name="Takagi C."/>
            <person name="Heald R."/>
            <person name="Miller K."/>
            <person name="Haudenschild C."/>
            <person name="Kitzman J."/>
            <person name="Nakayama T."/>
            <person name="Izutsu Y."/>
            <person name="Robert J."/>
            <person name="Fortriede J."/>
            <person name="Burns K."/>
            <person name="Lotay V."/>
            <person name="Karimi K."/>
            <person name="Yasuoka Y."/>
            <person name="Dichmann D.S."/>
            <person name="Flajnik M.F."/>
            <person name="Houston D.W."/>
            <person name="Shendure J."/>
            <person name="DuPasquier L."/>
            <person name="Vize P.D."/>
            <person name="Zorn A.M."/>
            <person name="Ito M."/>
            <person name="Marcotte E.M."/>
            <person name="Wallingford J.B."/>
            <person name="Ito Y."/>
            <person name="Asashima M."/>
            <person name="Ueno N."/>
            <person name="Matsuda Y."/>
            <person name="Veenstra G.J."/>
            <person name="Fujiyama A."/>
            <person name="Harland R.M."/>
            <person name="Taira M."/>
            <person name="Rokhsar D.S."/>
        </authorList>
    </citation>
    <scope>NUCLEOTIDE SEQUENCE [LARGE SCALE GENOMIC DNA]</scope>
    <source>
        <strain evidence="2">J</strain>
    </source>
</reference>
<dbReference type="Gene3D" id="2.10.60.10">
    <property type="entry name" value="CD59"/>
    <property type="match status" value="1"/>
</dbReference>
<dbReference type="AlphaFoldDB" id="A0A974BWI2"/>
<dbReference type="SUPFAM" id="SSF57302">
    <property type="entry name" value="Snake toxin-like"/>
    <property type="match status" value="1"/>
</dbReference>
<proteinExistence type="predicted"/>
<dbReference type="InterPro" id="IPR045860">
    <property type="entry name" value="Snake_toxin-like_sf"/>
</dbReference>
<gene>
    <name evidence="1" type="ORF">XELAEV_18047860mg</name>
</gene>